<name>A0AAE3E2X2_9FIRM</name>
<proteinExistence type="predicted"/>
<evidence type="ECO:0000313" key="1">
    <source>
        <dbReference type="EMBL" id="MCC2220880.1"/>
    </source>
</evidence>
<dbReference type="Proteomes" id="UP001198200">
    <property type="component" value="Unassembled WGS sequence"/>
</dbReference>
<comment type="caution">
    <text evidence="1">The sequence shown here is derived from an EMBL/GenBank/DDBJ whole genome shotgun (WGS) entry which is preliminary data.</text>
</comment>
<gene>
    <name evidence="1" type="ORF">LKD48_04355</name>
</gene>
<reference evidence="1 2" key="1">
    <citation type="submission" date="2021-10" db="EMBL/GenBank/DDBJ databases">
        <title>Anaerobic single-cell dispensing facilitates the cultivation of human gut bacteria.</title>
        <authorList>
            <person name="Afrizal A."/>
        </authorList>
    </citation>
    <scope>NUCLEOTIDE SEQUENCE [LARGE SCALE GENOMIC DNA]</scope>
    <source>
        <strain evidence="1 2">CLA-AA-H224</strain>
    </source>
</reference>
<dbReference type="EMBL" id="JAJEQN010000008">
    <property type="protein sequence ID" value="MCC2220880.1"/>
    <property type="molecule type" value="Genomic_DNA"/>
</dbReference>
<dbReference type="AlphaFoldDB" id="A0AAE3E2X2"/>
<organism evidence="1 2">
    <name type="scientific">Anthropogastromicrobium aceti</name>
    <dbReference type="NCBI Taxonomy" id="2981768"/>
    <lineage>
        <taxon>Bacteria</taxon>
        <taxon>Bacillati</taxon>
        <taxon>Bacillota</taxon>
        <taxon>Clostridia</taxon>
        <taxon>Lachnospirales</taxon>
        <taxon>Lachnospiraceae</taxon>
        <taxon>Anthropogastromicrobium</taxon>
    </lineage>
</organism>
<accession>A0AAE3E2X2</accession>
<protein>
    <submittedName>
        <fullName evidence="1">Uncharacterized protein</fullName>
    </submittedName>
</protein>
<evidence type="ECO:0000313" key="2">
    <source>
        <dbReference type="Proteomes" id="UP001198200"/>
    </source>
</evidence>
<sequence length="55" mass="6156">MTQTVDISKIQLTDDTLTNIQIMAPLLSKEDQCKVYGMLFGILCRIPDSQPQKTA</sequence>
<dbReference type="RefSeq" id="WP_308731307.1">
    <property type="nucleotide sequence ID" value="NZ_JAJEQN010000008.1"/>
</dbReference>
<keyword evidence="2" id="KW-1185">Reference proteome</keyword>